<dbReference type="OMA" id="HYDVPSR"/>
<dbReference type="FunCoup" id="A0A059C4K2">
    <property type="interactions" value="46"/>
</dbReference>
<dbReference type="Pfam" id="PF25284">
    <property type="entry name" value="DUF7874"/>
    <property type="match status" value="1"/>
</dbReference>
<gene>
    <name evidence="1" type="ORF">EUGRSUZ_E01572</name>
</gene>
<sequence length="179" mass="19691">MLRYSAIMGTFLSSLGKGGPRPPPQMVGFFMGALYNQFVEKDITNFDSFHIAILDIFNTFNAALPGKHVDIPSQSKVEECFRQWKEAAKETKKKKVFVNFMTENVTVSKLDDSTVIVGVLTPPVAMAAKKAGENVPQLMLIKNIPDVIFVPAATVLALISVKLSGRIINKAIVPPERKI</sequence>
<reference evidence="1" key="1">
    <citation type="submission" date="2013-07" db="EMBL/GenBank/DDBJ databases">
        <title>The genome of Eucalyptus grandis.</title>
        <authorList>
            <person name="Schmutz J."/>
            <person name="Hayes R."/>
            <person name="Myburg A."/>
            <person name="Tuskan G."/>
            <person name="Grattapaglia D."/>
            <person name="Rokhsar D.S."/>
        </authorList>
    </citation>
    <scope>NUCLEOTIDE SEQUENCE</scope>
    <source>
        <tissue evidence="1">Leaf extractions</tissue>
    </source>
</reference>
<protein>
    <recommendedName>
        <fullName evidence="2">Calcium ion binding protein</fullName>
    </recommendedName>
</protein>
<dbReference type="InParanoid" id="A0A059C4K2"/>
<dbReference type="AlphaFoldDB" id="A0A059C4K2"/>
<name>A0A059C4K2_EUCGR</name>
<organism evidence="1">
    <name type="scientific">Eucalyptus grandis</name>
    <name type="common">Flooded gum</name>
    <dbReference type="NCBI Taxonomy" id="71139"/>
    <lineage>
        <taxon>Eukaryota</taxon>
        <taxon>Viridiplantae</taxon>
        <taxon>Streptophyta</taxon>
        <taxon>Embryophyta</taxon>
        <taxon>Tracheophyta</taxon>
        <taxon>Spermatophyta</taxon>
        <taxon>Magnoliopsida</taxon>
        <taxon>eudicotyledons</taxon>
        <taxon>Gunneridae</taxon>
        <taxon>Pentapetalae</taxon>
        <taxon>rosids</taxon>
        <taxon>malvids</taxon>
        <taxon>Myrtales</taxon>
        <taxon>Myrtaceae</taxon>
        <taxon>Myrtoideae</taxon>
        <taxon>Eucalypteae</taxon>
        <taxon>Eucalyptus</taxon>
    </lineage>
</organism>
<dbReference type="PANTHER" id="PTHR37754">
    <property type="entry name" value="CALCIUM ION-BINDING PROTEIN"/>
    <property type="match status" value="1"/>
</dbReference>
<evidence type="ECO:0000313" key="1">
    <source>
        <dbReference type="EMBL" id="KCW73116.1"/>
    </source>
</evidence>
<accession>A0A059C4K2</accession>
<evidence type="ECO:0008006" key="2">
    <source>
        <dbReference type="Google" id="ProtNLM"/>
    </source>
</evidence>
<proteinExistence type="predicted"/>
<dbReference type="PANTHER" id="PTHR37754:SF1">
    <property type="entry name" value="CALCIUM ION-BINDING PROTEIN"/>
    <property type="match status" value="1"/>
</dbReference>
<dbReference type="InterPro" id="IPR057196">
    <property type="entry name" value="DUF7874"/>
</dbReference>
<dbReference type="EMBL" id="KK198757">
    <property type="protein sequence ID" value="KCW73116.1"/>
    <property type="molecule type" value="Genomic_DNA"/>
</dbReference>
<dbReference type="eggNOG" id="ENOG502S0BU">
    <property type="taxonomic scope" value="Eukaryota"/>
</dbReference>
<dbReference type="STRING" id="71139.A0A059C4K2"/>
<dbReference type="Gramene" id="KCW73116">
    <property type="protein sequence ID" value="KCW73116"/>
    <property type="gene ID" value="EUGRSUZ_E01572"/>
</dbReference>